<organism evidence="2 3">
    <name type="scientific">Hymenobacter chitinivorans DSM 11115</name>
    <dbReference type="NCBI Taxonomy" id="1121954"/>
    <lineage>
        <taxon>Bacteria</taxon>
        <taxon>Pseudomonadati</taxon>
        <taxon>Bacteroidota</taxon>
        <taxon>Cytophagia</taxon>
        <taxon>Cytophagales</taxon>
        <taxon>Hymenobacteraceae</taxon>
        <taxon>Hymenobacter</taxon>
    </lineage>
</organism>
<evidence type="ECO:0000256" key="1">
    <source>
        <dbReference type="SAM" id="SignalP"/>
    </source>
</evidence>
<reference evidence="2 3" key="1">
    <citation type="submission" date="2017-11" db="EMBL/GenBank/DDBJ databases">
        <title>Genomic Encyclopedia of Archaeal and Bacterial Type Strains, Phase II (KMG-II): From Individual Species to Whole Genera.</title>
        <authorList>
            <person name="Goeker M."/>
        </authorList>
    </citation>
    <scope>NUCLEOTIDE SEQUENCE [LARGE SCALE GENOMIC DNA]</scope>
    <source>
        <strain evidence="2 3">DSM 11115</strain>
    </source>
</reference>
<keyword evidence="1" id="KW-0732">Signal</keyword>
<dbReference type="Proteomes" id="UP000228535">
    <property type="component" value="Unassembled WGS sequence"/>
</dbReference>
<sequence length="190" mass="20141">MKTLLTPVALLRILLLSSLVGLAACGSKDSEDPTPDPAATAATNEVHWKISGTEYVARDIAQAQAHYRPTTADNLPATAKDMVIIANDGKNYQLTLLMTNFTGVGTYTMTSAGGTNGGFTLMDGSKLTYSSMWSAKAPAGQFVVTEFDAAKSILKGTFSFNARVRISSGVYGSDQDVTSGTFSFKSLVKY</sequence>
<proteinExistence type="predicted"/>
<comment type="caution">
    <text evidence="2">The sequence shown here is derived from an EMBL/GenBank/DDBJ whole genome shotgun (WGS) entry which is preliminary data.</text>
</comment>
<dbReference type="PROSITE" id="PS51257">
    <property type="entry name" value="PROKAR_LIPOPROTEIN"/>
    <property type="match status" value="1"/>
</dbReference>
<dbReference type="RefSeq" id="WP_157807198.1">
    <property type="nucleotide sequence ID" value="NZ_PGFA01000001.1"/>
</dbReference>
<protein>
    <submittedName>
        <fullName evidence="2">Uncharacterized protein</fullName>
    </submittedName>
</protein>
<accession>A0A2M9BL73</accession>
<dbReference type="AlphaFoldDB" id="A0A2M9BL73"/>
<gene>
    <name evidence="2" type="ORF">CLV45_0085</name>
</gene>
<dbReference type="EMBL" id="PGFA01000001">
    <property type="protein sequence ID" value="PJJ58675.1"/>
    <property type="molecule type" value="Genomic_DNA"/>
</dbReference>
<evidence type="ECO:0000313" key="2">
    <source>
        <dbReference type="EMBL" id="PJJ58675.1"/>
    </source>
</evidence>
<feature type="signal peptide" evidence="1">
    <location>
        <begin position="1"/>
        <end position="23"/>
    </location>
</feature>
<name>A0A2M9BL73_9BACT</name>
<evidence type="ECO:0000313" key="3">
    <source>
        <dbReference type="Proteomes" id="UP000228535"/>
    </source>
</evidence>
<feature type="chain" id="PRO_5014754090" evidence="1">
    <location>
        <begin position="24"/>
        <end position="190"/>
    </location>
</feature>
<keyword evidence="3" id="KW-1185">Reference proteome</keyword>